<dbReference type="NCBIfam" id="TIGR02937">
    <property type="entry name" value="sigma70-ECF"/>
    <property type="match status" value="1"/>
</dbReference>
<protein>
    <submittedName>
        <fullName evidence="7">Sigma-70 family RNA polymerase sigma factor</fullName>
    </submittedName>
</protein>
<dbReference type="Proteomes" id="UP000823914">
    <property type="component" value="Unassembled WGS sequence"/>
</dbReference>
<dbReference type="InterPro" id="IPR039425">
    <property type="entry name" value="RNA_pol_sigma-70-like"/>
</dbReference>
<accession>A0A9E2L364</accession>
<dbReference type="GO" id="GO:0016987">
    <property type="term" value="F:sigma factor activity"/>
    <property type="evidence" value="ECO:0007669"/>
    <property type="project" value="UniProtKB-KW"/>
</dbReference>
<organism evidence="7 8">
    <name type="scientific">Candidatus Treponema excrementipullorum</name>
    <dbReference type="NCBI Taxonomy" id="2838768"/>
    <lineage>
        <taxon>Bacteria</taxon>
        <taxon>Pseudomonadati</taxon>
        <taxon>Spirochaetota</taxon>
        <taxon>Spirochaetia</taxon>
        <taxon>Spirochaetales</taxon>
        <taxon>Treponemataceae</taxon>
        <taxon>Treponema</taxon>
    </lineage>
</organism>
<dbReference type="InterPro" id="IPR013325">
    <property type="entry name" value="RNA_pol_sigma_r2"/>
</dbReference>
<dbReference type="Pfam" id="PF04542">
    <property type="entry name" value="Sigma70_r2"/>
    <property type="match status" value="1"/>
</dbReference>
<evidence type="ECO:0000256" key="4">
    <source>
        <dbReference type="ARBA" id="ARBA00023163"/>
    </source>
</evidence>
<dbReference type="PANTHER" id="PTHR43133:SF51">
    <property type="entry name" value="RNA POLYMERASE SIGMA FACTOR"/>
    <property type="match status" value="1"/>
</dbReference>
<dbReference type="InterPro" id="IPR014284">
    <property type="entry name" value="RNA_pol_sigma-70_dom"/>
</dbReference>
<comment type="similarity">
    <text evidence="1">Belongs to the sigma-70 factor family. ECF subfamily.</text>
</comment>
<evidence type="ECO:0000256" key="2">
    <source>
        <dbReference type="ARBA" id="ARBA00023015"/>
    </source>
</evidence>
<dbReference type="PANTHER" id="PTHR43133">
    <property type="entry name" value="RNA POLYMERASE ECF-TYPE SIGMA FACTO"/>
    <property type="match status" value="1"/>
</dbReference>
<evidence type="ECO:0000256" key="3">
    <source>
        <dbReference type="ARBA" id="ARBA00023082"/>
    </source>
</evidence>
<dbReference type="CDD" id="cd06171">
    <property type="entry name" value="Sigma70_r4"/>
    <property type="match status" value="1"/>
</dbReference>
<evidence type="ECO:0000259" key="5">
    <source>
        <dbReference type="Pfam" id="PF04542"/>
    </source>
</evidence>
<dbReference type="InterPro" id="IPR036388">
    <property type="entry name" value="WH-like_DNA-bd_sf"/>
</dbReference>
<dbReference type="InterPro" id="IPR013249">
    <property type="entry name" value="RNA_pol_sigma70_r4_t2"/>
</dbReference>
<feature type="domain" description="RNA polymerase sigma-70 region 2" evidence="5">
    <location>
        <begin position="35"/>
        <end position="101"/>
    </location>
</feature>
<keyword evidence="4" id="KW-0804">Transcription</keyword>
<dbReference type="AlphaFoldDB" id="A0A9E2L364"/>
<feature type="domain" description="RNA polymerase sigma factor 70 region 4 type 2" evidence="6">
    <location>
        <begin position="130"/>
        <end position="182"/>
    </location>
</feature>
<reference evidence="7" key="1">
    <citation type="journal article" date="2021" name="PeerJ">
        <title>Extensive microbial diversity within the chicken gut microbiome revealed by metagenomics and culture.</title>
        <authorList>
            <person name="Gilroy R."/>
            <person name="Ravi A."/>
            <person name="Getino M."/>
            <person name="Pursley I."/>
            <person name="Horton D.L."/>
            <person name="Alikhan N.F."/>
            <person name="Baker D."/>
            <person name="Gharbi K."/>
            <person name="Hall N."/>
            <person name="Watson M."/>
            <person name="Adriaenssens E.M."/>
            <person name="Foster-Nyarko E."/>
            <person name="Jarju S."/>
            <person name="Secka A."/>
            <person name="Antonio M."/>
            <person name="Oren A."/>
            <person name="Chaudhuri R.R."/>
            <person name="La Ragione R."/>
            <person name="Hildebrand F."/>
            <person name="Pallen M.J."/>
        </authorList>
    </citation>
    <scope>NUCLEOTIDE SEQUENCE</scope>
    <source>
        <strain evidence="7">Gambia15-2214</strain>
    </source>
</reference>
<dbReference type="Gene3D" id="1.10.1740.10">
    <property type="match status" value="1"/>
</dbReference>
<evidence type="ECO:0000313" key="8">
    <source>
        <dbReference type="Proteomes" id="UP000823914"/>
    </source>
</evidence>
<proteinExistence type="inferred from homology"/>
<reference evidence="7" key="2">
    <citation type="submission" date="2021-04" db="EMBL/GenBank/DDBJ databases">
        <authorList>
            <person name="Gilroy R."/>
        </authorList>
    </citation>
    <scope>NUCLEOTIDE SEQUENCE</scope>
    <source>
        <strain evidence="7">Gambia15-2214</strain>
    </source>
</reference>
<dbReference type="InterPro" id="IPR013324">
    <property type="entry name" value="RNA_pol_sigma_r3/r4-like"/>
</dbReference>
<dbReference type="InterPro" id="IPR007627">
    <property type="entry name" value="RNA_pol_sigma70_r2"/>
</dbReference>
<name>A0A9E2L364_9SPIR</name>
<dbReference type="GO" id="GO:0006352">
    <property type="term" value="P:DNA-templated transcription initiation"/>
    <property type="evidence" value="ECO:0007669"/>
    <property type="project" value="InterPro"/>
</dbReference>
<keyword evidence="2" id="KW-0805">Transcription regulation</keyword>
<gene>
    <name evidence="7" type="ORF">IAA16_05045</name>
</gene>
<dbReference type="Pfam" id="PF08281">
    <property type="entry name" value="Sigma70_r4_2"/>
    <property type="match status" value="1"/>
</dbReference>
<keyword evidence="3" id="KW-0731">Sigma factor</keyword>
<dbReference type="GO" id="GO:0003677">
    <property type="term" value="F:DNA binding"/>
    <property type="evidence" value="ECO:0007669"/>
    <property type="project" value="InterPro"/>
</dbReference>
<comment type="caution">
    <text evidence="7">The sequence shown here is derived from an EMBL/GenBank/DDBJ whole genome shotgun (WGS) entry which is preliminary data.</text>
</comment>
<evidence type="ECO:0000259" key="6">
    <source>
        <dbReference type="Pfam" id="PF08281"/>
    </source>
</evidence>
<evidence type="ECO:0000313" key="7">
    <source>
        <dbReference type="EMBL" id="MBU3849913.1"/>
    </source>
</evidence>
<dbReference type="SUPFAM" id="SSF88659">
    <property type="entry name" value="Sigma3 and sigma4 domains of RNA polymerase sigma factors"/>
    <property type="match status" value="1"/>
</dbReference>
<dbReference type="Gene3D" id="1.10.10.10">
    <property type="entry name" value="Winged helix-like DNA-binding domain superfamily/Winged helix DNA-binding domain"/>
    <property type="match status" value="1"/>
</dbReference>
<dbReference type="EMBL" id="JAHLFV010000117">
    <property type="protein sequence ID" value="MBU3849913.1"/>
    <property type="molecule type" value="Genomic_DNA"/>
</dbReference>
<evidence type="ECO:0000256" key="1">
    <source>
        <dbReference type="ARBA" id="ARBA00010641"/>
    </source>
</evidence>
<sequence>MEKTSFWQSEAADKKKELQLIAKAAKGDSQAFSHLVARYHRRVAALGMSFFKNATDTEDFLQDVFIKVYTKLHTFRGESLFSTWLLRIAYTTAVNSIKRRQEYLPISDETILFDKDYTPEERQLRQLTIEVLQESIKELPEKHALCLDLYFFYDLPYKEIEEITGIPLNTVKSHIFRAKKMLKEKIESKL</sequence>
<dbReference type="SUPFAM" id="SSF88946">
    <property type="entry name" value="Sigma2 domain of RNA polymerase sigma factors"/>
    <property type="match status" value="1"/>
</dbReference>